<evidence type="ECO:0000256" key="1">
    <source>
        <dbReference type="ARBA" id="ARBA00023125"/>
    </source>
</evidence>
<feature type="DNA-binding region" description="OmpR/PhoB-type" evidence="2">
    <location>
        <begin position="77"/>
        <end position="175"/>
    </location>
</feature>
<dbReference type="GO" id="GO:0000160">
    <property type="term" value="P:phosphorelay signal transduction system"/>
    <property type="evidence" value="ECO:0007669"/>
    <property type="project" value="InterPro"/>
</dbReference>
<gene>
    <name evidence="4" type="ORF">CLV30_101257</name>
</gene>
<dbReference type="GO" id="GO:0006355">
    <property type="term" value="P:regulation of DNA-templated transcription"/>
    <property type="evidence" value="ECO:0007669"/>
    <property type="project" value="InterPro"/>
</dbReference>
<evidence type="ECO:0000256" key="2">
    <source>
        <dbReference type="PROSITE-ProRule" id="PRU01091"/>
    </source>
</evidence>
<evidence type="ECO:0000313" key="5">
    <source>
        <dbReference type="Proteomes" id="UP000243528"/>
    </source>
</evidence>
<keyword evidence="5" id="KW-1185">Reference proteome</keyword>
<dbReference type="InterPro" id="IPR036388">
    <property type="entry name" value="WH-like_DNA-bd_sf"/>
</dbReference>
<feature type="domain" description="OmpR/PhoB-type" evidence="3">
    <location>
        <begin position="77"/>
        <end position="175"/>
    </location>
</feature>
<sequence length="177" mass="19243">MTGRVRGFLKGWCAVTETPSSGISAPYVICVGTTLEDTAGIAEAVDRRAVVLVAPDTDTARGLLREQPPASRRSESADIIVHGHLRVDATAREVTWAGVNIELSAREFDLMATLASDAGRVWTFEELMSRIWKTRYLGDADPVVSAVKRLRKRLAVAVAELRVVSVRGVGFRLVVPD</sequence>
<comment type="caution">
    <text evidence="4">The sequence shown here is derived from an EMBL/GenBank/DDBJ whole genome shotgun (WGS) entry which is preliminary data.</text>
</comment>
<organism evidence="4 5">
    <name type="scientific">Haloactinopolyspora alba</name>
    <dbReference type="NCBI Taxonomy" id="648780"/>
    <lineage>
        <taxon>Bacteria</taxon>
        <taxon>Bacillati</taxon>
        <taxon>Actinomycetota</taxon>
        <taxon>Actinomycetes</taxon>
        <taxon>Jiangellales</taxon>
        <taxon>Jiangellaceae</taxon>
        <taxon>Haloactinopolyspora</taxon>
    </lineage>
</organism>
<keyword evidence="1 2" id="KW-0238">DNA-binding</keyword>
<dbReference type="InterPro" id="IPR016032">
    <property type="entry name" value="Sig_transdc_resp-reg_C-effctor"/>
</dbReference>
<dbReference type="Proteomes" id="UP000243528">
    <property type="component" value="Unassembled WGS sequence"/>
</dbReference>
<reference evidence="4 5" key="1">
    <citation type="submission" date="2018-03" db="EMBL/GenBank/DDBJ databases">
        <title>Genomic Encyclopedia of Archaeal and Bacterial Type Strains, Phase II (KMG-II): from individual species to whole genera.</title>
        <authorList>
            <person name="Goeker M."/>
        </authorList>
    </citation>
    <scope>NUCLEOTIDE SEQUENCE [LARGE SCALE GENOMIC DNA]</scope>
    <source>
        <strain evidence="4 5">DSM 45211</strain>
    </source>
</reference>
<dbReference type="SMART" id="SM00862">
    <property type="entry name" value="Trans_reg_C"/>
    <property type="match status" value="1"/>
</dbReference>
<dbReference type="Gene3D" id="1.10.10.10">
    <property type="entry name" value="Winged helix-like DNA-binding domain superfamily/Winged helix DNA-binding domain"/>
    <property type="match status" value="1"/>
</dbReference>
<dbReference type="CDD" id="cd00383">
    <property type="entry name" value="trans_reg_C"/>
    <property type="match status" value="1"/>
</dbReference>
<protein>
    <submittedName>
        <fullName evidence="4">Transcriptional regulator</fullName>
    </submittedName>
</protein>
<dbReference type="AlphaFoldDB" id="A0A2P8EFP2"/>
<dbReference type="PROSITE" id="PS51755">
    <property type="entry name" value="OMPR_PHOB"/>
    <property type="match status" value="1"/>
</dbReference>
<evidence type="ECO:0000259" key="3">
    <source>
        <dbReference type="PROSITE" id="PS51755"/>
    </source>
</evidence>
<name>A0A2P8EFP2_9ACTN</name>
<accession>A0A2P8EFP2</accession>
<proteinExistence type="predicted"/>
<dbReference type="Pfam" id="PF00486">
    <property type="entry name" value="Trans_reg_C"/>
    <property type="match status" value="1"/>
</dbReference>
<dbReference type="EMBL" id="PYGE01000001">
    <property type="protein sequence ID" value="PSL08286.1"/>
    <property type="molecule type" value="Genomic_DNA"/>
</dbReference>
<evidence type="ECO:0000313" key="4">
    <source>
        <dbReference type="EMBL" id="PSL08286.1"/>
    </source>
</evidence>
<dbReference type="GO" id="GO:0003677">
    <property type="term" value="F:DNA binding"/>
    <property type="evidence" value="ECO:0007669"/>
    <property type="project" value="UniProtKB-UniRule"/>
</dbReference>
<dbReference type="InterPro" id="IPR001867">
    <property type="entry name" value="OmpR/PhoB-type_DNA-bd"/>
</dbReference>
<dbReference type="SUPFAM" id="SSF46894">
    <property type="entry name" value="C-terminal effector domain of the bipartite response regulators"/>
    <property type="match status" value="1"/>
</dbReference>